<protein>
    <submittedName>
        <fullName evidence="1">Uncharacterized protein</fullName>
    </submittedName>
</protein>
<accession>A0A839ST74</accession>
<evidence type="ECO:0000313" key="2">
    <source>
        <dbReference type="Proteomes" id="UP000581135"/>
    </source>
</evidence>
<dbReference type="EMBL" id="JACHXA010000003">
    <property type="protein sequence ID" value="MBB3065189.1"/>
    <property type="molecule type" value="Genomic_DNA"/>
</dbReference>
<gene>
    <name evidence="1" type="ORF">FHR98_001468</name>
</gene>
<reference evidence="1 2" key="1">
    <citation type="submission" date="2020-08" db="EMBL/GenBank/DDBJ databases">
        <title>Genomic Encyclopedia of Type Strains, Phase III (KMG-III): the genomes of soil and plant-associated and newly described type strains.</title>
        <authorList>
            <person name="Whitman W."/>
        </authorList>
    </citation>
    <scope>NUCLEOTIDE SEQUENCE [LARGE SCALE GENOMIC DNA]</scope>
    <source>
        <strain evidence="1 2">CECT 8803</strain>
    </source>
</reference>
<proteinExistence type="predicted"/>
<evidence type="ECO:0000313" key="1">
    <source>
        <dbReference type="EMBL" id="MBB3065189.1"/>
    </source>
</evidence>
<name>A0A839ST74_9PROT</name>
<organism evidence="1 2">
    <name type="scientific">Limibacillus halophilus</name>
    <dbReference type="NCBI Taxonomy" id="1579333"/>
    <lineage>
        <taxon>Bacteria</taxon>
        <taxon>Pseudomonadati</taxon>
        <taxon>Pseudomonadota</taxon>
        <taxon>Alphaproteobacteria</taxon>
        <taxon>Rhodospirillales</taxon>
        <taxon>Rhodovibrionaceae</taxon>
        <taxon>Limibacillus</taxon>
    </lineage>
</organism>
<dbReference type="AlphaFoldDB" id="A0A839ST74"/>
<keyword evidence="2" id="KW-1185">Reference proteome</keyword>
<sequence>MSSEWGSGPLADDPQAWQAHQVALDKALVALKLLDHPAITPGIDEWSFVQTRLNRNMIDP</sequence>
<dbReference type="Proteomes" id="UP000581135">
    <property type="component" value="Unassembled WGS sequence"/>
</dbReference>
<dbReference type="RefSeq" id="WP_183415987.1">
    <property type="nucleotide sequence ID" value="NZ_JACHXA010000003.1"/>
</dbReference>
<comment type="caution">
    <text evidence="1">The sequence shown here is derived from an EMBL/GenBank/DDBJ whole genome shotgun (WGS) entry which is preliminary data.</text>
</comment>